<gene>
    <name evidence="3" type="ORF">QYE77_09180</name>
</gene>
<protein>
    <submittedName>
        <fullName evidence="3">DNA double-strand break repair nuclease NurA</fullName>
    </submittedName>
</protein>
<feature type="region of interest" description="Disordered" evidence="1">
    <location>
        <begin position="378"/>
        <end position="398"/>
    </location>
</feature>
<sequence length="398" mass="45012">MTINFVEVHRQIQQAAGEAQREQARLRDEFNRAWETLQTWADRLPDLGRRVEQALRYNPSLRCARPGQEALTTRVPAPPAPTQGLLLAADGSNANPNHHDRIPFGLINIGLFGYDLGHHRPPQELIQSEVLLNQDLYDDLGTIGEERIALERDLRERRALLERLRDETVTPLVTLTDGPLELYRQPREDPEFHARFQDYLRVLTALAAQGVITAGYVDKPQADLVVRLLELALLDEDELAQAGQLRPLRGITDRALFGQLLQPGERSALFGLQSTTAERFRQAAQGQLELHFFYLNVGLAGQPKVVRVEIPHWVAVDTTAVTILHGVLLQQTQITPNRRYPYALIRAHELAVVTYQDRQAVAAMIEQEWLNQGVVVGEESEKQRAKQDLQSSSRRSAR</sequence>
<evidence type="ECO:0000313" key="4">
    <source>
        <dbReference type="Proteomes" id="UP001254165"/>
    </source>
</evidence>
<proteinExistence type="predicted"/>
<evidence type="ECO:0000256" key="1">
    <source>
        <dbReference type="SAM" id="MobiDB-lite"/>
    </source>
</evidence>
<feature type="domain" description="NurA" evidence="2">
    <location>
        <begin position="84"/>
        <end position="353"/>
    </location>
</feature>
<comment type="caution">
    <text evidence="3">The sequence shown here is derived from an EMBL/GenBank/DDBJ whole genome shotgun (WGS) entry which is preliminary data.</text>
</comment>
<feature type="compositionally biased region" description="Polar residues" evidence="1">
    <location>
        <begin position="388"/>
        <end position="398"/>
    </location>
</feature>
<reference evidence="3 4" key="1">
    <citation type="submission" date="2023-07" db="EMBL/GenBank/DDBJ databases">
        <title>Novel species of Thermanaerothrix with wide hydrolytic capabilities.</title>
        <authorList>
            <person name="Zayulina K.S."/>
            <person name="Podosokorskaya O.A."/>
            <person name="Elcheninov A.G."/>
        </authorList>
    </citation>
    <scope>NUCLEOTIDE SEQUENCE [LARGE SCALE GENOMIC DNA]</scope>
    <source>
        <strain evidence="3 4">4228-RoL</strain>
    </source>
</reference>
<dbReference type="InterPro" id="IPR018977">
    <property type="entry name" value="NurA_domain"/>
</dbReference>
<organism evidence="3 4">
    <name type="scientific">Thermanaerothrix solaris</name>
    <dbReference type="NCBI Taxonomy" id="3058434"/>
    <lineage>
        <taxon>Bacteria</taxon>
        <taxon>Bacillati</taxon>
        <taxon>Chloroflexota</taxon>
        <taxon>Anaerolineae</taxon>
        <taxon>Anaerolineales</taxon>
        <taxon>Anaerolineaceae</taxon>
        <taxon>Thermanaerothrix</taxon>
    </lineage>
</organism>
<dbReference type="Proteomes" id="UP001254165">
    <property type="component" value="Unassembled WGS sequence"/>
</dbReference>
<evidence type="ECO:0000313" key="3">
    <source>
        <dbReference type="EMBL" id="MDT8898439.1"/>
    </source>
</evidence>
<evidence type="ECO:0000259" key="2">
    <source>
        <dbReference type="SMART" id="SM00933"/>
    </source>
</evidence>
<keyword evidence="4" id="KW-1185">Reference proteome</keyword>
<dbReference type="EMBL" id="JAUHMF010000002">
    <property type="protein sequence ID" value="MDT8898439.1"/>
    <property type="molecule type" value="Genomic_DNA"/>
</dbReference>
<dbReference type="SMART" id="SM00933">
    <property type="entry name" value="NurA"/>
    <property type="match status" value="1"/>
</dbReference>
<name>A0ABU3NNK6_9CHLR</name>
<dbReference type="Pfam" id="PF09376">
    <property type="entry name" value="NurA"/>
    <property type="match status" value="1"/>
</dbReference>
<accession>A0ABU3NNK6</accession>